<organism evidence="2 3">
    <name type="scientific">Fusarium duplospermum</name>
    <dbReference type="NCBI Taxonomy" id="1325734"/>
    <lineage>
        <taxon>Eukaryota</taxon>
        <taxon>Fungi</taxon>
        <taxon>Dikarya</taxon>
        <taxon>Ascomycota</taxon>
        <taxon>Pezizomycotina</taxon>
        <taxon>Sordariomycetes</taxon>
        <taxon>Hypocreomycetidae</taxon>
        <taxon>Hypocreales</taxon>
        <taxon>Nectriaceae</taxon>
        <taxon>Fusarium</taxon>
        <taxon>Fusarium solani species complex</taxon>
    </lineage>
</organism>
<dbReference type="EMBL" id="NKCI01000130">
    <property type="protein sequence ID" value="RSL52829.1"/>
    <property type="molecule type" value="Genomic_DNA"/>
</dbReference>
<comment type="caution">
    <text evidence="2">The sequence shown here is derived from an EMBL/GenBank/DDBJ whole genome shotgun (WGS) entry which is preliminary data.</text>
</comment>
<name>A0A428PID7_9HYPO</name>
<evidence type="ECO:0000256" key="1">
    <source>
        <dbReference type="SAM" id="MobiDB-lite"/>
    </source>
</evidence>
<dbReference type="Proteomes" id="UP000288168">
    <property type="component" value="Unassembled WGS sequence"/>
</dbReference>
<evidence type="ECO:0000313" key="2">
    <source>
        <dbReference type="EMBL" id="RSL52829.1"/>
    </source>
</evidence>
<feature type="compositionally biased region" description="Basic and acidic residues" evidence="1">
    <location>
        <begin position="422"/>
        <end position="438"/>
    </location>
</feature>
<feature type="compositionally biased region" description="Basic and acidic residues" evidence="1">
    <location>
        <begin position="220"/>
        <end position="231"/>
    </location>
</feature>
<sequence>MALNWFSQIFPCLSVRRVHESTDVPDVVTETRTASGRQFSGERARPSLESLPLEVPPPRGHDETLSWLDNGNATGVIAARDAADRSIRDCISSNASDISYAAEETVIIQRDFSRDENGLDLFAVGTPGTGPFTPTLPSAPPTNEAPGKRRGSFPREPSSVDITRFDRSPPSSSVSTPGCRSQPDDWKHLDLPHAGTVWPFGVDYESFSERINALSLAVSEKNRVAEEDSSWKRGSVKSRRPVLHVNTQFEAPVAQPRAALVGSPSEYGNQTTDLPEMPTTVPPSDQGRHEGESPEVPNVHSLAAELSDLDDDSSSSSPDDPVESPTALVNGFGIGSTTSDSDSRQDVHPESPTIESPTIKSPAIKSPTIDKLADNDNINPDVPADSPTGVSESSSIEELINDINGYLDGIAESTAHIVGAPKVDKPATDSDSNIEARPEPSPSIPDGKCGLPEMKQAKKEYWDVASDDASLDFESDPPLFVG</sequence>
<feature type="region of interest" description="Disordered" evidence="1">
    <location>
        <begin position="247"/>
        <end position="395"/>
    </location>
</feature>
<gene>
    <name evidence="2" type="ORF">CEP54_010692</name>
</gene>
<evidence type="ECO:0000313" key="3">
    <source>
        <dbReference type="Proteomes" id="UP000288168"/>
    </source>
</evidence>
<protein>
    <submittedName>
        <fullName evidence="2">Uncharacterized protein</fullName>
    </submittedName>
</protein>
<feature type="region of interest" description="Disordered" evidence="1">
    <location>
        <begin position="219"/>
        <end position="238"/>
    </location>
</feature>
<dbReference type="OrthoDB" id="5089897at2759"/>
<keyword evidence="3" id="KW-1185">Reference proteome</keyword>
<proteinExistence type="predicted"/>
<dbReference type="AlphaFoldDB" id="A0A428PID7"/>
<feature type="region of interest" description="Disordered" evidence="1">
    <location>
        <begin position="418"/>
        <end position="451"/>
    </location>
</feature>
<accession>A0A428PID7</accession>
<feature type="region of interest" description="Disordered" evidence="1">
    <location>
        <begin position="128"/>
        <end position="186"/>
    </location>
</feature>
<feature type="compositionally biased region" description="Polar residues" evidence="1">
    <location>
        <begin position="169"/>
        <end position="179"/>
    </location>
</feature>
<reference evidence="2 3" key="1">
    <citation type="submission" date="2017-06" db="EMBL/GenBank/DDBJ databases">
        <title>Comparative genomic analysis of Ambrosia Fusariam Clade fungi.</title>
        <authorList>
            <person name="Stajich J.E."/>
            <person name="Carrillo J."/>
            <person name="Kijimoto T."/>
            <person name="Eskalen A."/>
            <person name="O'Donnell K."/>
            <person name="Kasson M."/>
        </authorList>
    </citation>
    <scope>NUCLEOTIDE SEQUENCE [LARGE SCALE GENOMIC DNA]</scope>
    <source>
        <strain evidence="2 3">NRRL62584</strain>
    </source>
</reference>
<feature type="region of interest" description="Disordered" evidence="1">
    <location>
        <begin position="34"/>
        <end position="59"/>
    </location>
</feature>